<keyword evidence="2" id="KW-0472">Membrane</keyword>
<keyword evidence="2" id="KW-0812">Transmembrane</keyword>
<dbReference type="Gene3D" id="2.60.40.10">
    <property type="entry name" value="Immunoglobulins"/>
    <property type="match status" value="1"/>
</dbReference>
<feature type="region of interest" description="Disordered" evidence="1">
    <location>
        <begin position="155"/>
        <end position="178"/>
    </location>
</feature>
<reference evidence="3" key="1">
    <citation type="submission" date="2023-07" db="EMBL/GenBank/DDBJ databases">
        <title>Chromosome-level Genome Assembly of Striped Snakehead (Channa striata).</title>
        <authorList>
            <person name="Liu H."/>
        </authorList>
    </citation>
    <scope>NUCLEOTIDE SEQUENCE</scope>
    <source>
        <strain evidence="3">Gz</strain>
        <tissue evidence="3">Muscle</tissue>
    </source>
</reference>
<accession>A0AA88IH88</accession>
<dbReference type="EMBL" id="JAUPFM010000193">
    <property type="protein sequence ID" value="KAK2811148.1"/>
    <property type="molecule type" value="Genomic_DNA"/>
</dbReference>
<dbReference type="InterPro" id="IPR013783">
    <property type="entry name" value="Ig-like_fold"/>
</dbReference>
<proteinExistence type="predicted"/>
<name>A0AA88IH88_CHASR</name>
<evidence type="ECO:0000256" key="1">
    <source>
        <dbReference type="SAM" id="MobiDB-lite"/>
    </source>
</evidence>
<evidence type="ECO:0000313" key="4">
    <source>
        <dbReference type="Proteomes" id="UP001187415"/>
    </source>
</evidence>
<organism evidence="3 4">
    <name type="scientific">Channa striata</name>
    <name type="common">Snakehead murrel</name>
    <name type="synonym">Ophicephalus striatus</name>
    <dbReference type="NCBI Taxonomy" id="64152"/>
    <lineage>
        <taxon>Eukaryota</taxon>
        <taxon>Metazoa</taxon>
        <taxon>Chordata</taxon>
        <taxon>Craniata</taxon>
        <taxon>Vertebrata</taxon>
        <taxon>Euteleostomi</taxon>
        <taxon>Actinopterygii</taxon>
        <taxon>Neopterygii</taxon>
        <taxon>Teleostei</taxon>
        <taxon>Neoteleostei</taxon>
        <taxon>Acanthomorphata</taxon>
        <taxon>Anabantaria</taxon>
        <taxon>Anabantiformes</taxon>
        <taxon>Channoidei</taxon>
        <taxon>Channidae</taxon>
        <taxon>Channa</taxon>
    </lineage>
</organism>
<feature type="transmembrane region" description="Helical" evidence="2">
    <location>
        <begin position="84"/>
        <end position="104"/>
    </location>
</feature>
<dbReference type="AlphaFoldDB" id="A0AA88IH88"/>
<evidence type="ECO:0000256" key="2">
    <source>
        <dbReference type="SAM" id="Phobius"/>
    </source>
</evidence>
<keyword evidence="2" id="KW-1133">Transmembrane helix</keyword>
<dbReference type="Proteomes" id="UP001187415">
    <property type="component" value="Unassembled WGS sequence"/>
</dbReference>
<protein>
    <submittedName>
        <fullName evidence="3">Uncharacterized protein</fullName>
    </submittedName>
</protein>
<evidence type="ECO:0000313" key="3">
    <source>
        <dbReference type="EMBL" id="KAK2811148.1"/>
    </source>
</evidence>
<dbReference type="SUPFAM" id="SSF48726">
    <property type="entry name" value="Immunoglobulin"/>
    <property type="match status" value="1"/>
</dbReference>
<gene>
    <name evidence="3" type="ORF">Q5P01_000281</name>
</gene>
<comment type="caution">
    <text evidence="3">The sequence shown here is derived from an EMBL/GenBank/DDBJ whole genome shotgun (WGS) entry which is preliminary data.</text>
</comment>
<keyword evidence="4" id="KW-1185">Reference proteome</keyword>
<dbReference type="InterPro" id="IPR036179">
    <property type="entry name" value="Ig-like_dom_sf"/>
</dbReference>
<sequence length="178" mass="19669">MPQQRSKSCPNDGERTICQSDMHQQNDHHTDQNQTVFLHLTSLRPEDSGNYTCECSHLDGINVTHLSITVEDDRDPSSSTKTGALIAVTVVIIIAGLIVGFIQWTNRHSSRTGAFVTSGGECYSSVHHDDLDDPYSSLQHPTNDLYQKFSSVHCQPDTRTKSANNQELDGGETDPSKI</sequence>